<sequence length="258" mass="27522">MGHPPPPQSATRSPTGFRNRDRGDGATMKGPKRSRLAIGGVACLAVLSAGFLPTAAADSADPYVPAGKVESLLVPAERIGDIVGVTFEYQKSNRRPFRSDDLGKDSACAMMMGPDVETFGRDFTGYRFRVDRDTAEDADFIVQQRVATYEDSATAAQAFGKTFNKGVLAKCNGSVVAIKGDDTDTQYRLRIQSITPTSARWVKDQLLREEPMGFSCSNVAGVKGNVLYSAKVCQFGNGAPAAATIAERITSQVAGVRA</sequence>
<protein>
    <submittedName>
        <fullName evidence="1">Sensor domain-containing protein</fullName>
    </submittedName>
</protein>
<proteinExistence type="predicted"/>
<dbReference type="EMBL" id="RRZR01000011">
    <property type="protein sequence ID" value="RRR46107.1"/>
    <property type="molecule type" value="Genomic_DNA"/>
</dbReference>
<accession>A0ACD2EPM8</accession>
<name>A0ACD2EPM8_9MYCO</name>
<evidence type="ECO:0000313" key="1">
    <source>
        <dbReference type="EMBL" id="RRR46107.1"/>
    </source>
</evidence>
<comment type="caution">
    <text evidence="1">The sequence shown here is derived from an EMBL/GenBank/DDBJ whole genome shotgun (WGS) entry which is preliminary data.</text>
</comment>
<dbReference type="Proteomes" id="UP000268891">
    <property type="component" value="Unassembled WGS sequence"/>
</dbReference>
<reference evidence="1" key="1">
    <citation type="submission" date="2018-11" db="EMBL/GenBank/DDBJ databases">
        <authorList>
            <person name="Sattar A."/>
            <person name="Zunita Z."/>
            <person name="Jalila A."/>
            <person name="Saleha A.A."/>
        </authorList>
    </citation>
    <scope>NUCLEOTIDE SEQUENCE</scope>
    <source>
        <strain evidence="1">F12-74</strain>
    </source>
</reference>
<organism evidence="1 2">
    <name type="scientific">Mycolicibacter terrae</name>
    <dbReference type="NCBI Taxonomy" id="1788"/>
    <lineage>
        <taxon>Bacteria</taxon>
        <taxon>Bacillati</taxon>
        <taxon>Actinomycetota</taxon>
        <taxon>Actinomycetes</taxon>
        <taxon>Mycobacteriales</taxon>
        <taxon>Mycobacteriaceae</taxon>
        <taxon>Mycolicibacter</taxon>
    </lineage>
</organism>
<gene>
    <name evidence="1" type="ORF">EHH44_07995</name>
</gene>
<evidence type="ECO:0000313" key="2">
    <source>
        <dbReference type="Proteomes" id="UP000268891"/>
    </source>
</evidence>
<keyword evidence="2" id="KW-1185">Reference proteome</keyword>